<protein>
    <submittedName>
        <fullName evidence="6">3',5'-cyclic adenosine monophosphate phosphodiesterase CpdA</fullName>
    </submittedName>
</protein>
<evidence type="ECO:0000313" key="7">
    <source>
        <dbReference type="Proteomes" id="UP000465360"/>
    </source>
</evidence>
<keyword evidence="3" id="KW-0408">Iron</keyword>
<evidence type="ECO:0000256" key="3">
    <source>
        <dbReference type="ARBA" id="ARBA00023004"/>
    </source>
</evidence>
<evidence type="ECO:0000313" key="6">
    <source>
        <dbReference type="EMBL" id="GFG92943.1"/>
    </source>
</evidence>
<dbReference type="PANTHER" id="PTHR42988:SF2">
    <property type="entry name" value="CYCLIC NUCLEOTIDE PHOSPHODIESTERASE CBUA0032-RELATED"/>
    <property type="match status" value="1"/>
</dbReference>
<gene>
    <name evidence="6" type="primary">cpdA</name>
    <name evidence="6" type="ORF">MBOU_49850</name>
</gene>
<dbReference type="SUPFAM" id="SSF56300">
    <property type="entry name" value="Metallo-dependent phosphatases"/>
    <property type="match status" value="1"/>
</dbReference>
<keyword evidence="1" id="KW-0479">Metal-binding</keyword>
<dbReference type="EMBL" id="BLKZ01000001">
    <property type="protein sequence ID" value="GFG92943.1"/>
    <property type="molecule type" value="Genomic_DNA"/>
</dbReference>
<organism evidence="6 7">
    <name type="scientific">Mycobacterium bourgelatii</name>
    <dbReference type="NCBI Taxonomy" id="1273442"/>
    <lineage>
        <taxon>Bacteria</taxon>
        <taxon>Bacillati</taxon>
        <taxon>Actinomycetota</taxon>
        <taxon>Actinomycetes</taxon>
        <taxon>Mycobacteriales</taxon>
        <taxon>Mycobacteriaceae</taxon>
        <taxon>Mycobacterium</taxon>
    </lineage>
</organism>
<keyword evidence="7" id="KW-1185">Reference proteome</keyword>
<dbReference type="Gene3D" id="3.60.21.10">
    <property type="match status" value="1"/>
</dbReference>
<evidence type="ECO:0000256" key="2">
    <source>
        <dbReference type="ARBA" id="ARBA00022801"/>
    </source>
</evidence>
<dbReference type="GO" id="GO:0046872">
    <property type="term" value="F:metal ion binding"/>
    <property type="evidence" value="ECO:0007669"/>
    <property type="project" value="UniProtKB-KW"/>
</dbReference>
<sequence>MERLAPPVHRLRAAEHPRPDYVLLHISDTHLIADDGPLYGAVDADGRLGELLEQLTGSGVRPDAIVFTGDLADKGEPQAYRKLRNMVEPFAAELGAELIWVMGNHDDRAELRRLLLDEAPSMAPLDSVRMIDGLRIITLDTSVPGHHYGEIREAQLDWLAEELLTSAPDGTILALHHPPIPSVLDMAVTVELRDQAPLGRVLKGTDVRAILAGHLHYSTNATFVGIPVSVASATCYTQDLTVAAGGTRGRDGAQGCNLVHVYQDTIVHSVVPLGGGNTVGTFVSPGQAQRNIAESGMFIEPSRRDSLFRHLPMALAPTAPRRPVD</sequence>
<proteinExistence type="inferred from homology"/>
<feature type="domain" description="Calcineurin-like phosphoesterase" evidence="5">
    <location>
        <begin position="23"/>
        <end position="217"/>
    </location>
</feature>
<evidence type="ECO:0000256" key="1">
    <source>
        <dbReference type="ARBA" id="ARBA00022723"/>
    </source>
</evidence>
<dbReference type="InterPro" id="IPR050884">
    <property type="entry name" value="CNP_phosphodiesterase-III"/>
</dbReference>
<dbReference type="GO" id="GO:0004112">
    <property type="term" value="F:cyclic-nucleotide phosphodiesterase activity"/>
    <property type="evidence" value="ECO:0007669"/>
    <property type="project" value="InterPro"/>
</dbReference>
<dbReference type="InterPro" id="IPR004843">
    <property type="entry name" value="Calcineurin-like_PHP"/>
</dbReference>
<dbReference type="InterPro" id="IPR026575">
    <property type="entry name" value="GpdQ/CpdA-like"/>
</dbReference>
<comment type="caution">
    <text evidence="6">The sequence shown here is derived from an EMBL/GenBank/DDBJ whole genome shotgun (WGS) entry which is preliminary data.</text>
</comment>
<accession>A0A7I9YWI6</accession>
<evidence type="ECO:0000256" key="4">
    <source>
        <dbReference type="ARBA" id="ARBA00025742"/>
    </source>
</evidence>
<dbReference type="CDD" id="cd07402">
    <property type="entry name" value="MPP_GpdQ"/>
    <property type="match status" value="1"/>
</dbReference>
<name>A0A7I9YWI6_MYCBU</name>
<dbReference type="Pfam" id="PF00149">
    <property type="entry name" value="Metallophos"/>
    <property type="match status" value="1"/>
</dbReference>
<dbReference type="Proteomes" id="UP000465360">
    <property type="component" value="Unassembled WGS sequence"/>
</dbReference>
<dbReference type="AlphaFoldDB" id="A0A7I9YWI6"/>
<comment type="similarity">
    <text evidence="4">Belongs to the cyclic nucleotide phosphodiesterase class-III family.</text>
</comment>
<keyword evidence="2" id="KW-0378">Hydrolase</keyword>
<dbReference type="InterPro" id="IPR029052">
    <property type="entry name" value="Metallo-depent_PP-like"/>
</dbReference>
<reference evidence="6 7" key="1">
    <citation type="journal article" date="2019" name="Emerg. Microbes Infect.">
        <title>Comprehensive subspecies identification of 175 nontuberculous mycobacteria species based on 7547 genomic profiles.</title>
        <authorList>
            <person name="Matsumoto Y."/>
            <person name="Kinjo T."/>
            <person name="Motooka D."/>
            <person name="Nabeya D."/>
            <person name="Jung N."/>
            <person name="Uechi K."/>
            <person name="Horii T."/>
            <person name="Iida T."/>
            <person name="Fujita J."/>
            <person name="Nakamura S."/>
        </authorList>
    </citation>
    <scope>NUCLEOTIDE SEQUENCE [LARGE SCALE GENOMIC DNA]</scope>
    <source>
        <strain evidence="6 7">JCM 30725</strain>
    </source>
</reference>
<dbReference type="PANTHER" id="PTHR42988">
    <property type="entry name" value="PHOSPHOHYDROLASE"/>
    <property type="match status" value="1"/>
</dbReference>
<evidence type="ECO:0000259" key="5">
    <source>
        <dbReference type="Pfam" id="PF00149"/>
    </source>
</evidence>